<feature type="region of interest" description="Disordered" evidence="1">
    <location>
        <begin position="1"/>
        <end position="60"/>
    </location>
</feature>
<protein>
    <submittedName>
        <fullName evidence="2">Uncharacterized protein</fullName>
    </submittedName>
</protein>
<sequence length="142" mass="15447">MLKNAALVDDHDPLAAPEEAPRANETTGDSLLKDKRMTTDDGVPPYESRGDVNLTNGSSGVRQGTLYRLKENAIPLGVTISDLNVCPDPGPAGETDNITEDRPAACRELAKFPNSPKSLNDISYPSNYQSTRDHCRRQVLPK</sequence>
<evidence type="ECO:0000313" key="2">
    <source>
        <dbReference type="EMBL" id="GAW25148.1"/>
    </source>
</evidence>
<dbReference type="AlphaFoldDB" id="A0A1S8A4W2"/>
<proteinExistence type="predicted"/>
<reference evidence="2" key="1">
    <citation type="submission" date="2016-03" db="EMBL/GenBank/DDBJ databases">
        <title>Draft genome sequence of Rosellinia necatrix.</title>
        <authorList>
            <person name="Kanematsu S."/>
        </authorList>
    </citation>
    <scope>NUCLEOTIDE SEQUENCE [LARGE SCALE GENOMIC DNA]</scope>
    <source>
        <strain evidence="2">W97</strain>
    </source>
</reference>
<keyword evidence="3" id="KW-1185">Reference proteome</keyword>
<evidence type="ECO:0000256" key="1">
    <source>
        <dbReference type="SAM" id="MobiDB-lite"/>
    </source>
</evidence>
<name>A0A1S8A4W2_ROSNE</name>
<feature type="compositionally biased region" description="Polar residues" evidence="1">
    <location>
        <begin position="115"/>
        <end position="130"/>
    </location>
</feature>
<gene>
    <name evidence="2" type="ORF">SAMD00023353_0201410</name>
</gene>
<organism evidence="2">
    <name type="scientific">Rosellinia necatrix</name>
    <name type="common">White root-rot fungus</name>
    <dbReference type="NCBI Taxonomy" id="77044"/>
    <lineage>
        <taxon>Eukaryota</taxon>
        <taxon>Fungi</taxon>
        <taxon>Dikarya</taxon>
        <taxon>Ascomycota</taxon>
        <taxon>Pezizomycotina</taxon>
        <taxon>Sordariomycetes</taxon>
        <taxon>Xylariomycetidae</taxon>
        <taxon>Xylariales</taxon>
        <taxon>Xylariaceae</taxon>
        <taxon>Rosellinia</taxon>
    </lineage>
</organism>
<feature type="region of interest" description="Disordered" evidence="1">
    <location>
        <begin position="111"/>
        <end position="142"/>
    </location>
</feature>
<dbReference type="EMBL" id="DF977447">
    <property type="protein sequence ID" value="GAW25148.1"/>
    <property type="molecule type" value="Genomic_DNA"/>
</dbReference>
<evidence type="ECO:0000313" key="3">
    <source>
        <dbReference type="Proteomes" id="UP000054516"/>
    </source>
</evidence>
<accession>A0A1S8A4W2</accession>
<dbReference type="Proteomes" id="UP000054516">
    <property type="component" value="Unassembled WGS sequence"/>
</dbReference>